<dbReference type="AlphaFoldDB" id="A0AB73T3J0"/>
<feature type="domain" description="NADP-dependent oxidoreductase" evidence="2">
    <location>
        <begin position="16"/>
        <end position="320"/>
    </location>
</feature>
<dbReference type="SUPFAM" id="SSF51430">
    <property type="entry name" value="NAD(P)-linked oxidoreductase"/>
    <property type="match status" value="1"/>
</dbReference>
<dbReference type="InterPro" id="IPR036812">
    <property type="entry name" value="NAD(P)_OxRdtase_dom_sf"/>
</dbReference>
<gene>
    <name evidence="3" type="ORF">C7383_107178</name>
</gene>
<dbReference type="GO" id="GO:0016491">
    <property type="term" value="F:oxidoreductase activity"/>
    <property type="evidence" value="ECO:0007669"/>
    <property type="project" value="UniProtKB-KW"/>
</dbReference>
<dbReference type="GO" id="GO:0005829">
    <property type="term" value="C:cytosol"/>
    <property type="evidence" value="ECO:0007669"/>
    <property type="project" value="TreeGrafter"/>
</dbReference>
<evidence type="ECO:0000256" key="1">
    <source>
        <dbReference type="ARBA" id="ARBA00023002"/>
    </source>
</evidence>
<dbReference type="PANTHER" id="PTHR43364:SF4">
    <property type="entry name" value="NAD(P)-LINKED OXIDOREDUCTASE SUPERFAMILY PROTEIN"/>
    <property type="match status" value="1"/>
</dbReference>
<keyword evidence="1" id="KW-0560">Oxidoreductase</keyword>
<dbReference type="Pfam" id="PF00248">
    <property type="entry name" value="Aldo_ket_red"/>
    <property type="match status" value="1"/>
</dbReference>
<dbReference type="Proteomes" id="UP000245412">
    <property type="component" value="Unassembled WGS sequence"/>
</dbReference>
<protein>
    <submittedName>
        <fullName evidence="3">Methylglyoxal reductase</fullName>
    </submittedName>
</protein>
<evidence type="ECO:0000313" key="3">
    <source>
        <dbReference type="EMBL" id="PWJ75171.1"/>
    </source>
</evidence>
<evidence type="ECO:0000259" key="2">
    <source>
        <dbReference type="Pfam" id="PF00248"/>
    </source>
</evidence>
<reference evidence="3 4" key="1">
    <citation type="submission" date="2018-05" db="EMBL/GenBank/DDBJ databases">
        <authorList>
            <person name="Goeker M."/>
            <person name="Huntemann M."/>
            <person name="Clum A."/>
            <person name="Pillay M."/>
            <person name="Palaniappan K."/>
            <person name="Varghese N."/>
            <person name="Mikhailova N."/>
            <person name="Stamatis D."/>
            <person name="Reddy T."/>
            <person name="Daum C."/>
            <person name="Shapiro N."/>
            <person name="Ivanova N."/>
            <person name="Kyrpides N."/>
            <person name="Woyke T."/>
        </authorList>
    </citation>
    <scope>NUCLEOTIDE SEQUENCE [LARGE SCALE GENOMIC DNA]</scope>
    <source>
        <strain evidence="3 4">DSM 26524</strain>
    </source>
</reference>
<proteinExistence type="predicted"/>
<sequence length="331" mass="37197">MKTRQIGKSGITASAIALGTWSMGGDAQWGAQDDEASLKAIHSAVEHGINTIDTAPAYGFGYSERLVGRAIREIPREKLVIQTKCGFWWRDDEGAVIIERDGKVCRRNLSRRAIMLDVEESLKNLGTDYIDVYITHHQAREPFLVPVSETMDALMELKRQGKIRAVGISNCSEKEIKDYLSYGEIDVLQERFSMLDQDKADKYLPVCQENCITFEAFSPLEQGLLSGKIGMDYVVPEGNLRNNIKWYRTELRLRIIEMLDGWKDLCRKYECNTANLVVAWTSAKAENLIILGGGRKEAHVLDYIKGGNIELEKADAERMNRDIALAGGSTE</sequence>
<dbReference type="RefSeq" id="WP_109627009.1">
    <property type="nucleotide sequence ID" value="NZ_JANKBI010000024.1"/>
</dbReference>
<dbReference type="InterPro" id="IPR023210">
    <property type="entry name" value="NADP_OxRdtase_dom"/>
</dbReference>
<organism evidence="3 4">
    <name type="scientific">Murimonas intestini</name>
    <dbReference type="NCBI Taxonomy" id="1337051"/>
    <lineage>
        <taxon>Bacteria</taxon>
        <taxon>Bacillati</taxon>
        <taxon>Bacillota</taxon>
        <taxon>Clostridia</taxon>
        <taxon>Lachnospirales</taxon>
        <taxon>Lachnospiraceae</taxon>
        <taxon>Murimonas</taxon>
    </lineage>
</organism>
<accession>A0AB73T3J0</accession>
<dbReference type="Gene3D" id="3.20.20.100">
    <property type="entry name" value="NADP-dependent oxidoreductase domain"/>
    <property type="match status" value="1"/>
</dbReference>
<name>A0AB73T3J0_9FIRM</name>
<keyword evidence="4" id="KW-1185">Reference proteome</keyword>
<dbReference type="PANTHER" id="PTHR43364">
    <property type="entry name" value="NADH-SPECIFIC METHYLGLYOXAL REDUCTASE-RELATED"/>
    <property type="match status" value="1"/>
</dbReference>
<dbReference type="EMBL" id="QGGY01000007">
    <property type="protein sequence ID" value="PWJ75171.1"/>
    <property type="molecule type" value="Genomic_DNA"/>
</dbReference>
<comment type="caution">
    <text evidence="3">The sequence shown here is derived from an EMBL/GenBank/DDBJ whole genome shotgun (WGS) entry which is preliminary data.</text>
</comment>
<evidence type="ECO:0000313" key="4">
    <source>
        <dbReference type="Proteomes" id="UP000245412"/>
    </source>
</evidence>
<dbReference type="InterPro" id="IPR050523">
    <property type="entry name" value="AKR_Detox_Biosynth"/>
</dbReference>